<dbReference type="Proteomes" id="UP000007882">
    <property type="component" value="Chromosome"/>
</dbReference>
<evidence type="ECO:0000256" key="2">
    <source>
        <dbReference type="RuleBase" id="RU003749"/>
    </source>
</evidence>
<evidence type="ECO:0000259" key="3">
    <source>
        <dbReference type="PROSITE" id="PS50801"/>
    </source>
</evidence>
<dbReference type="AlphaFoldDB" id="I0H1L7"/>
<dbReference type="NCBIfam" id="TIGR00377">
    <property type="entry name" value="ant_ant_sig"/>
    <property type="match status" value="1"/>
</dbReference>
<name>I0H1L7_ACTM4</name>
<comment type="similarity">
    <text evidence="1 2">Belongs to the anti-sigma-factor antagonist family.</text>
</comment>
<dbReference type="RefSeq" id="WP_014441801.1">
    <property type="nucleotide sequence ID" value="NC_017093.1"/>
</dbReference>
<dbReference type="InterPro" id="IPR058548">
    <property type="entry name" value="MlaB-like_STAS"/>
</dbReference>
<dbReference type="GO" id="GO:0043856">
    <property type="term" value="F:anti-sigma factor antagonist activity"/>
    <property type="evidence" value="ECO:0007669"/>
    <property type="project" value="InterPro"/>
</dbReference>
<dbReference type="EMBL" id="AP012319">
    <property type="protein sequence ID" value="BAL86904.1"/>
    <property type="molecule type" value="Genomic_DNA"/>
</dbReference>
<dbReference type="HOGENOM" id="CLU_115403_3_3_11"/>
<organism evidence="4 5">
    <name type="scientific">Actinoplanes missouriensis (strain ATCC 14538 / DSM 43046 / CBS 188.64 / JCM 3121 / NBRC 102363 / NCIMB 12654 / NRRL B-3342 / UNCC 431)</name>
    <dbReference type="NCBI Taxonomy" id="512565"/>
    <lineage>
        <taxon>Bacteria</taxon>
        <taxon>Bacillati</taxon>
        <taxon>Actinomycetota</taxon>
        <taxon>Actinomycetes</taxon>
        <taxon>Micromonosporales</taxon>
        <taxon>Micromonosporaceae</taxon>
        <taxon>Actinoplanes</taxon>
    </lineage>
</organism>
<dbReference type="KEGG" id="ams:AMIS_16840"/>
<keyword evidence="5" id="KW-1185">Reference proteome</keyword>
<dbReference type="eggNOG" id="COG1366">
    <property type="taxonomic scope" value="Bacteria"/>
</dbReference>
<dbReference type="PANTHER" id="PTHR33495">
    <property type="entry name" value="ANTI-SIGMA FACTOR ANTAGONIST TM_1081-RELATED-RELATED"/>
    <property type="match status" value="1"/>
</dbReference>
<dbReference type="InterPro" id="IPR003658">
    <property type="entry name" value="Anti-sigma_ant"/>
</dbReference>
<dbReference type="PROSITE" id="PS50801">
    <property type="entry name" value="STAS"/>
    <property type="match status" value="1"/>
</dbReference>
<dbReference type="CDD" id="cd07043">
    <property type="entry name" value="STAS_anti-anti-sigma_factors"/>
    <property type="match status" value="1"/>
</dbReference>
<dbReference type="InterPro" id="IPR036513">
    <property type="entry name" value="STAS_dom_sf"/>
</dbReference>
<dbReference type="PANTHER" id="PTHR33495:SF2">
    <property type="entry name" value="ANTI-SIGMA FACTOR ANTAGONIST TM_1081-RELATED"/>
    <property type="match status" value="1"/>
</dbReference>
<evidence type="ECO:0000256" key="1">
    <source>
        <dbReference type="ARBA" id="ARBA00009013"/>
    </source>
</evidence>
<dbReference type="Pfam" id="PF13466">
    <property type="entry name" value="STAS_2"/>
    <property type="match status" value="1"/>
</dbReference>
<dbReference type="STRING" id="512565.AMIS_16840"/>
<evidence type="ECO:0000313" key="5">
    <source>
        <dbReference type="Proteomes" id="UP000007882"/>
    </source>
</evidence>
<protein>
    <recommendedName>
        <fullName evidence="2">Anti-sigma factor antagonist</fullName>
    </recommendedName>
</protein>
<dbReference type="SUPFAM" id="SSF52091">
    <property type="entry name" value="SpoIIaa-like"/>
    <property type="match status" value="1"/>
</dbReference>
<sequence>MNTYAVAQDDDLDALVVTPLADLDRDVAEEIRPALMSAAGAGRDVVVDLHAVHLIDSAGLGLLVRAHREAKRHGAQLSLAEPSRFVQTVLHTMRLDGVFSVVGSRSGPG</sequence>
<evidence type="ECO:0000313" key="4">
    <source>
        <dbReference type="EMBL" id="BAL86904.1"/>
    </source>
</evidence>
<feature type="domain" description="STAS" evidence="3">
    <location>
        <begin position="13"/>
        <end position="109"/>
    </location>
</feature>
<dbReference type="PATRIC" id="fig|512565.3.peg.1696"/>
<accession>I0H1L7</accession>
<dbReference type="Gene3D" id="3.30.750.24">
    <property type="entry name" value="STAS domain"/>
    <property type="match status" value="1"/>
</dbReference>
<dbReference type="InterPro" id="IPR002645">
    <property type="entry name" value="STAS_dom"/>
</dbReference>
<dbReference type="OrthoDB" id="5456061at2"/>
<proteinExistence type="inferred from homology"/>
<gene>
    <name evidence="4" type="ordered locus">AMIS_16840</name>
</gene>
<reference evidence="4 5" key="1">
    <citation type="submission" date="2012-02" db="EMBL/GenBank/DDBJ databases">
        <title>Complete genome sequence of Actinoplanes missouriensis 431 (= NBRC 102363).</title>
        <authorList>
            <person name="Ohnishi Y."/>
            <person name="Ishikawa J."/>
            <person name="Sekine M."/>
            <person name="Hosoyama A."/>
            <person name="Harada T."/>
            <person name="Narita H."/>
            <person name="Hata T."/>
            <person name="Konno Y."/>
            <person name="Tutikane K."/>
            <person name="Fujita N."/>
            <person name="Horinouchi S."/>
            <person name="Hayakawa M."/>
        </authorList>
    </citation>
    <scope>NUCLEOTIDE SEQUENCE [LARGE SCALE GENOMIC DNA]</scope>
    <source>
        <strain evidence="5">ATCC 14538 / DSM 43046 / CBS 188.64 / JCM 3121 / NBRC 102363 / NCIMB 12654 / NRRL B-3342 / UNCC 431</strain>
    </source>
</reference>